<evidence type="ECO:0000313" key="3">
    <source>
        <dbReference type="Proteomes" id="UP000027734"/>
    </source>
</evidence>
<reference evidence="2 3" key="1">
    <citation type="submission" date="2014-01" db="EMBL/GenBank/DDBJ databases">
        <title>Sulfitobacter donghicola JCM 14565 Genome Sequencing.</title>
        <authorList>
            <person name="Lai Q."/>
            <person name="Hong Z."/>
        </authorList>
    </citation>
    <scope>NUCLEOTIDE SEQUENCE [LARGE SCALE GENOMIC DNA]</scope>
    <source>
        <strain evidence="2 3">JCM 14565</strain>
    </source>
</reference>
<dbReference type="RefSeq" id="WP_025057559.1">
    <property type="nucleotide sequence ID" value="NZ_JAMC01000031.1"/>
</dbReference>
<protein>
    <recommendedName>
        <fullName evidence="1">ParB-like N-terminal domain-containing protein</fullName>
    </recommendedName>
</protein>
<dbReference type="GO" id="GO:0005694">
    <property type="term" value="C:chromosome"/>
    <property type="evidence" value="ECO:0007669"/>
    <property type="project" value="TreeGrafter"/>
</dbReference>
<dbReference type="SMART" id="SM00470">
    <property type="entry name" value="ParB"/>
    <property type="match status" value="1"/>
</dbReference>
<evidence type="ECO:0000259" key="1">
    <source>
        <dbReference type="SMART" id="SM00470"/>
    </source>
</evidence>
<proteinExistence type="predicted"/>
<dbReference type="AlphaFoldDB" id="A0A073IQN0"/>
<sequence>MAKRRRLTPAQLTASPAVAPVARAPIAQIAGDAASVAAFEALRAELDNATREGRIIRALPLGQVLETYLIRDRQHTAQEDIDALYQSIQARGQQAPIEVVMIENGFGLISGWRRLQALRALYANTGEARFATVHALIRQPAAQADAYMAMVEENEIRANLSFYERARVTVQTLRAGVFETDKEALQGLFASVSFSKRSKIKSFMPVVEALDEVLQSPQDIPERLGLALSKLLGGDAQAAAQLRAQLREAHASGGSEREVLEAAVTSQMKSVRPSEIPLEDTGPKEEVSVTLPALPRQGALGEGLEMLARDGRVVVQGTAVNSAFVARLEAFLKNGVQ</sequence>
<dbReference type="InterPro" id="IPR003115">
    <property type="entry name" value="ParB_N"/>
</dbReference>
<organism evidence="2 3">
    <name type="scientific">Sulfitobacter donghicola DSW-25 = KCTC 12864 = JCM 14565</name>
    <dbReference type="NCBI Taxonomy" id="1300350"/>
    <lineage>
        <taxon>Bacteria</taxon>
        <taxon>Pseudomonadati</taxon>
        <taxon>Pseudomonadota</taxon>
        <taxon>Alphaproteobacteria</taxon>
        <taxon>Rhodobacterales</taxon>
        <taxon>Roseobacteraceae</taxon>
        <taxon>Sulfitobacter</taxon>
    </lineage>
</organism>
<feature type="domain" description="ParB-like N-terminal" evidence="1">
    <location>
        <begin position="57"/>
        <end position="155"/>
    </location>
</feature>
<dbReference type="STRING" id="1300350.Z948_26"/>
<dbReference type="InterPro" id="IPR050336">
    <property type="entry name" value="Chromosome_partition/occlusion"/>
</dbReference>
<accession>A0A073IQN0</accession>
<keyword evidence="3" id="KW-1185">Reference proteome</keyword>
<name>A0A073IQN0_9RHOB</name>
<comment type="caution">
    <text evidence="2">The sequence shown here is derived from an EMBL/GenBank/DDBJ whole genome shotgun (WGS) entry which is preliminary data.</text>
</comment>
<dbReference type="OrthoDB" id="7812516at2"/>
<dbReference type="Gene3D" id="3.90.1530.30">
    <property type="match status" value="1"/>
</dbReference>
<dbReference type="SUPFAM" id="SSF110849">
    <property type="entry name" value="ParB/Sulfiredoxin"/>
    <property type="match status" value="1"/>
</dbReference>
<dbReference type="PANTHER" id="PTHR33375">
    <property type="entry name" value="CHROMOSOME-PARTITIONING PROTEIN PARB-RELATED"/>
    <property type="match status" value="1"/>
</dbReference>
<evidence type="ECO:0000313" key="2">
    <source>
        <dbReference type="EMBL" id="KEJ87717.1"/>
    </source>
</evidence>
<dbReference type="GO" id="GO:0007059">
    <property type="term" value="P:chromosome segregation"/>
    <property type="evidence" value="ECO:0007669"/>
    <property type="project" value="TreeGrafter"/>
</dbReference>
<dbReference type="PANTHER" id="PTHR33375:SF1">
    <property type="entry name" value="CHROMOSOME-PARTITIONING PROTEIN PARB-RELATED"/>
    <property type="match status" value="1"/>
</dbReference>
<dbReference type="Proteomes" id="UP000027734">
    <property type="component" value="Unassembled WGS sequence"/>
</dbReference>
<dbReference type="Pfam" id="PF02195">
    <property type="entry name" value="ParB_N"/>
    <property type="match status" value="1"/>
</dbReference>
<gene>
    <name evidence="2" type="ORF">DSW25_08910</name>
</gene>
<dbReference type="InterPro" id="IPR036086">
    <property type="entry name" value="ParB/Sulfiredoxin_sf"/>
</dbReference>
<dbReference type="eggNOG" id="COG1475">
    <property type="taxonomic scope" value="Bacteria"/>
</dbReference>
<dbReference type="EMBL" id="JAMC01000031">
    <property type="protein sequence ID" value="KEJ87717.1"/>
    <property type="molecule type" value="Genomic_DNA"/>
</dbReference>